<dbReference type="Proteomes" id="UP001549321">
    <property type="component" value="Unassembled WGS sequence"/>
</dbReference>
<comment type="caution">
    <text evidence="2">The sequence shown here is derived from an EMBL/GenBank/DDBJ whole genome shotgun (WGS) entry which is preliminary data.</text>
</comment>
<dbReference type="RefSeq" id="WP_354550773.1">
    <property type="nucleotide sequence ID" value="NZ_JBEPSM010000001.1"/>
</dbReference>
<organism evidence="2 3">
    <name type="scientific">Kaistia defluvii</name>
    <dbReference type="NCBI Taxonomy" id="410841"/>
    <lineage>
        <taxon>Bacteria</taxon>
        <taxon>Pseudomonadati</taxon>
        <taxon>Pseudomonadota</taxon>
        <taxon>Alphaproteobacteria</taxon>
        <taxon>Hyphomicrobiales</taxon>
        <taxon>Kaistiaceae</taxon>
        <taxon>Kaistia</taxon>
    </lineage>
</organism>
<dbReference type="InterPro" id="IPR036409">
    <property type="entry name" value="Aldolase_II/adducin_N_sf"/>
</dbReference>
<dbReference type="Pfam" id="PF00596">
    <property type="entry name" value="Aldolase_II"/>
    <property type="match status" value="1"/>
</dbReference>
<accession>A0ABV2QYM6</accession>
<evidence type="ECO:0000259" key="1">
    <source>
        <dbReference type="SMART" id="SM01007"/>
    </source>
</evidence>
<dbReference type="Gene3D" id="3.40.225.10">
    <property type="entry name" value="Class II aldolase/adducin N-terminal domain"/>
    <property type="match status" value="1"/>
</dbReference>
<keyword evidence="3" id="KW-1185">Reference proteome</keyword>
<dbReference type="InterPro" id="IPR001303">
    <property type="entry name" value="Aldolase_II/adducin_N"/>
</dbReference>
<sequence>MTTHTDDAEFAALRQASALLGRDPLRTQAAGGNTSLKRDGVLWVKASGTWLAEAEEREIFLPVSLPPLLDAIQANDERAAKATDFVVADANPLGLRPSVETSVHAVLPQAVVLHIHCVETVAQVARADARDAIAARLDGLDGIVWSYVPYVKPGLPLAREIDAVSPAGTNVVLLGNHGLIVAAETVAEAVALIERVGTALAVPVRPAPAADIAALEALAEGSPYRLPTDPAAHATATDPARLAIAARGTLYPDHVVFLGSGTAVLAEGDTPSAVAERSALPPMLLAVPGKGVLIHREVLRGGDALARALADVTGRIEVDAPLRFLTVDEEQELVTWDAEIYRRSLAAAAKN</sequence>
<protein>
    <submittedName>
        <fullName evidence="2">Rhamnose utilization protein RhaD (Predicted bifunctional aldolase and dehydrogenase)</fullName>
    </submittedName>
</protein>
<reference evidence="2 3" key="1">
    <citation type="submission" date="2024-06" db="EMBL/GenBank/DDBJ databases">
        <title>Sorghum-associated microbial communities from plants grown in Nebraska, USA.</title>
        <authorList>
            <person name="Schachtman D."/>
        </authorList>
    </citation>
    <scope>NUCLEOTIDE SEQUENCE [LARGE SCALE GENOMIC DNA]</scope>
    <source>
        <strain evidence="2 3">3207</strain>
    </source>
</reference>
<dbReference type="EMBL" id="JBEPSM010000001">
    <property type="protein sequence ID" value="MET4634131.1"/>
    <property type="molecule type" value="Genomic_DNA"/>
</dbReference>
<gene>
    <name evidence="2" type="ORF">ABIE08_002044</name>
</gene>
<evidence type="ECO:0000313" key="3">
    <source>
        <dbReference type="Proteomes" id="UP001549321"/>
    </source>
</evidence>
<feature type="domain" description="Class II aldolase/adducin N-terminal" evidence="1">
    <location>
        <begin position="12"/>
        <end position="204"/>
    </location>
</feature>
<evidence type="ECO:0000313" key="2">
    <source>
        <dbReference type="EMBL" id="MET4634131.1"/>
    </source>
</evidence>
<dbReference type="SMART" id="SM01007">
    <property type="entry name" value="Aldolase_II"/>
    <property type="match status" value="1"/>
</dbReference>
<proteinExistence type="predicted"/>
<name>A0ABV2QYM6_9HYPH</name>
<dbReference type="SUPFAM" id="SSF53639">
    <property type="entry name" value="AraD/HMP-PK domain-like"/>
    <property type="match status" value="1"/>
</dbReference>